<accession>A0A9N9FZJ0</accession>
<dbReference type="Proteomes" id="UP000789759">
    <property type="component" value="Unassembled WGS sequence"/>
</dbReference>
<feature type="compositionally biased region" description="Basic and acidic residues" evidence="1">
    <location>
        <begin position="65"/>
        <end position="78"/>
    </location>
</feature>
<evidence type="ECO:0000313" key="2">
    <source>
        <dbReference type="EMBL" id="CAG8568525.1"/>
    </source>
</evidence>
<name>A0A9N9FZJ0_9GLOM</name>
<proteinExistence type="predicted"/>
<comment type="caution">
    <text evidence="2">The sequence shown here is derived from an EMBL/GenBank/DDBJ whole genome shotgun (WGS) entry which is preliminary data.</text>
</comment>
<feature type="region of interest" description="Disordered" evidence="1">
    <location>
        <begin position="65"/>
        <end position="90"/>
    </location>
</feature>
<evidence type="ECO:0000313" key="3">
    <source>
        <dbReference type="Proteomes" id="UP000789759"/>
    </source>
</evidence>
<gene>
    <name evidence="2" type="ORF">CPELLU_LOCUS5540</name>
</gene>
<dbReference type="AlphaFoldDB" id="A0A9N9FZJ0"/>
<protein>
    <submittedName>
        <fullName evidence="2">1613_t:CDS:1</fullName>
    </submittedName>
</protein>
<sequence>MTSSINIQYLNNDNIQSYNSLETFNSHLLINPSSVVPNLLKNEQEPSFVISNDLANNKLELEHELEKQSSELGEKNSYDKSSNSELDRSSDNGSIFIEIRCNSAIYDPNHLLLHSHISYDQDIKMMENKSGAK</sequence>
<reference evidence="2" key="1">
    <citation type="submission" date="2021-06" db="EMBL/GenBank/DDBJ databases">
        <authorList>
            <person name="Kallberg Y."/>
            <person name="Tangrot J."/>
            <person name="Rosling A."/>
        </authorList>
    </citation>
    <scope>NUCLEOTIDE SEQUENCE</scope>
    <source>
        <strain evidence="2">FL966</strain>
    </source>
</reference>
<keyword evidence="3" id="KW-1185">Reference proteome</keyword>
<evidence type="ECO:0000256" key="1">
    <source>
        <dbReference type="SAM" id="MobiDB-lite"/>
    </source>
</evidence>
<organism evidence="2 3">
    <name type="scientific">Cetraspora pellucida</name>
    <dbReference type="NCBI Taxonomy" id="1433469"/>
    <lineage>
        <taxon>Eukaryota</taxon>
        <taxon>Fungi</taxon>
        <taxon>Fungi incertae sedis</taxon>
        <taxon>Mucoromycota</taxon>
        <taxon>Glomeromycotina</taxon>
        <taxon>Glomeromycetes</taxon>
        <taxon>Diversisporales</taxon>
        <taxon>Gigasporaceae</taxon>
        <taxon>Cetraspora</taxon>
    </lineage>
</organism>
<dbReference type="EMBL" id="CAJVQA010003177">
    <property type="protein sequence ID" value="CAG8568525.1"/>
    <property type="molecule type" value="Genomic_DNA"/>
</dbReference>